<dbReference type="InterPro" id="IPR025342">
    <property type="entry name" value="DUF4248"/>
</dbReference>
<proteinExistence type="predicted"/>
<dbReference type="AlphaFoldDB" id="A0A926FAN0"/>
<protein>
    <submittedName>
        <fullName evidence="1">DUF4248 domain-containing protein</fullName>
    </submittedName>
</protein>
<reference evidence="1" key="1">
    <citation type="submission" date="2020-08" db="EMBL/GenBank/DDBJ databases">
        <title>Genome public.</title>
        <authorList>
            <person name="Liu C."/>
            <person name="Sun Q."/>
        </authorList>
    </citation>
    <scope>NUCLEOTIDE SEQUENCE</scope>
    <source>
        <strain evidence="1">N12</strain>
    </source>
</reference>
<evidence type="ECO:0000313" key="2">
    <source>
        <dbReference type="Proteomes" id="UP000651085"/>
    </source>
</evidence>
<organism evidence="1 2">
    <name type="scientific">Jilunia laotingensis</name>
    <dbReference type="NCBI Taxonomy" id="2763675"/>
    <lineage>
        <taxon>Bacteria</taxon>
        <taxon>Pseudomonadati</taxon>
        <taxon>Bacteroidota</taxon>
        <taxon>Bacteroidia</taxon>
        <taxon>Bacteroidales</taxon>
        <taxon>Bacteroidaceae</taxon>
        <taxon>Jilunia</taxon>
    </lineage>
</organism>
<name>A0A926FAN0_9BACT</name>
<dbReference type="EMBL" id="JACRTF010000001">
    <property type="protein sequence ID" value="MBC8594865.1"/>
    <property type="molecule type" value="Genomic_DNA"/>
</dbReference>
<dbReference type="Pfam" id="PF14053">
    <property type="entry name" value="DUF4248"/>
    <property type="match status" value="1"/>
</dbReference>
<comment type="caution">
    <text evidence="1">The sequence shown here is derived from an EMBL/GenBank/DDBJ whole genome shotgun (WGS) entry which is preliminary data.</text>
</comment>
<gene>
    <name evidence="1" type="ORF">H8744_16770</name>
</gene>
<accession>A0A926FAN0</accession>
<dbReference type="Proteomes" id="UP000651085">
    <property type="component" value="Unassembled WGS sequence"/>
</dbReference>
<sequence>MPIMKEEDEEEAFVVKSYFKADLAHMYLPNLPLVYAMRKFRYWIRSNKELYARMYQAGEGKNDHSYSRRQVRLIIQYLDIP</sequence>
<keyword evidence="2" id="KW-1185">Reference proteome</keyword>
<evidence type="ECO:0000313" key="1">
    <source>
        <dbReference type="EMBL" id="MBC8594865.1"/>
    </source>
</evidence>